<evidence type="ECO:0000313" key="2">
    <source>
        <dbReference type="Proteomes" id="UP000605148"/>
    </source>
</evidence>
<dbReference type="Pfam" id="PF04268">
    <property type="entry name" value="SoxG"/>
    <property type="match status" value="1"/>
</dbReference>
<evidence type="ECO:0000313" key="1">
    <source>
        <dbReference type="EMBL" id="GGB44157.1"/>
    </source>
</evidence>
<accession>A0A916X0H9</accession>
<dbReference type="Gene3D" id="3.30.70.1520">
    <property type="entry name" value="Heterotetrameric sarcosine oxidase"/>
    <property type="match status" value="1"/>
</dbReference>
<comment type="caution">
    <text evidence="1">The sequence shown here is derived from an EMBL/GenBank/DDBJ whole genome shotgun (WGS) entry which is preliminary data.</text>
</comment>
<dbReference type="OrthoDB" id="9814782at2"/>
<protein>
    <submittedName>
        <fullName evidence="1">Sarcosine oxidase subunit gamma</fullName>
    </submittedName>
</protein>
<organism evidence="1 2">
    <name type="scientific">Roseibium aquae</name>
    <dbReference type="NCBI Taxonomy" id="1323746"/>
    <lineage>
        <taxon>Bacteria</taxon>
        <taxon>Pseudomonadati</taxon>
        <taxon>Pseudomonadota</taxon>
        <taxon>Alphaproteobacteria</taxon>
        <taxon>Hyphomicrobiales</taxon>
        <taxon>Stappiaceae</taxon>
        <taxon>Roseibium</taxon>
    </lineage>
</organism>
<proteinExistence type="predicted"/>
<reference evidence="1" key="1">
    <citation type="journal article" date="2014" name="Int. J. Syst. Evol. Microbiol.">
        <title>Complete genome sequence of Corynebacterium casei LMG S-19264T (=DSM 44701T), isolated from a smear-ripened cheese.</title>
        <authorList>
            <consortium name="US DOE Joint Genome Institute (JGI-PGF)"/>
            <person name="Walter F."/>
            <person name="Albersmeier A."/>
            <person name="Kalinowski J."/>
            <person name="Ruckert C."/>
        </authorList>
    </citation>
    <scope>NUCLEOTIDE SEQUENCE</scope>
    <source>
        <strain evidence="1">CGMCC 1.12426</strain>
    </source>
</reference>
<keyword evidence="2" id="KW-1185">Reference proteome</keyword>
<sequence>MADILTSELYSADSSQAPLLVLPDVTIMPAAPAARVSLRCRETGLALAAKAFGTPIPQTPLTAETAANRAAFWLGPDEWMLVAPESQLAAILSDLETHLDAVPHSVVDISHRQDAVLVSGPRAGWLLNTGVPIDLHESAFAVGTVTRTLFHKTPIMLWRTGPDSFVVEAWGSFMDYVTGLLVQSAEELKAA</sequence>
<dbReference type="Proteomes" id="UP000605148">
    <property type="component" value="Unassembled WGS sequence"/>
</dbReference>
<dbReference type="SUPFAM" id="SSF103025">
    <property type="entry name" value="Folate-binding domain"/>
    <property type="match status" value="1"/>
</dbReference>
<dbReference type="RefSeq" id="WP_150495748.1">
    <property type="nucleotide sequence ID" value="NZ_BMFA01000004.1"/>
</dbReference>
<dbReference type="AlphaFoldDB" id="A0A916X0H9"/>
<name>A0A916X0H9_9HYPH</name>
<dbReference type="EMBL" id="BMFA01000004">
    <property type="protein sequence ID" value="GGB44157.1"/>
    <property type="molecule type" value="Genomic_DNA"/>
</dbReference>
<dbReference type="Gene3D" id="3.30.1360.120">
    <property type="entry name" value="Probable tRNA modification gtpase trme, domain 1"/>
    <property type="match status" value="1"/>
</dbReference>
<dbReference type="InterPro" id="IPR027266">
    <property type="entry name" value="TrmE/GcvT-like"/>
</dbReference>
<gene>
    <name evidence="1" type="primary">soxG2</name>
    <name evidence="1" type="ORF">GCM10011316_15200</name>
</gene>
<dbReference type="InterPro" id="IPR007375">
    <property type="entry name" value="SoxG"/>
</dbReference>
<reference evidence="1" key="2">
    <citation type="submission" date="2020-09" db="EMBL/GenBank/DDBJ databases">
        <authorList>
            <person name="Sun Q."/>
            <person name="Zhou Y."/>
        </authorList>
    </citation>
    <scope>NUCLEOTIDE SEQUENCE</scope>
    <source>
        <strain evidence="1">CGMCC 1.12426</strain>
    </source>
</reference>